<evidence type="ECO:0000313" key="2">
    <source>
        <dbReference type="Proteomes" id="UP001149090"/>
    </source>
</evidence>
<dbReference type="OrthoDB" id="19030at2759"/>
<dbReference type="Proteomes" id="UP001149090">
    <property type="component" value="Unassembled WGS sequence"/>
</dbReference>
<gene>
    <name evidence="1" type="ORF">M0811_13346</name>
</gene>
<sequence length="207" mass="24163">MQIYNIFNPKISISSDFRFLIVDRMIYKGKSSFVVWEIVAGAPLKLKPIFYDQSISILDACFSPDSLCLITLPTRFKGYVFLKNSFDQNQDSIFYIEKGEFAFKPRQIGPLSILGPARNKFGEFIKMTHVENNYGKYSHNLMIILLGLILISQILENSEKLSLCNLNDEEIADYCLWKLIPQEFYYRGTEFVPLDKNMIRIIYNHFH</sequence>
<accession>A0A9Q0L7A5</accession>
<dbReference type="AlphaFoldDB" id="A0A9Q0L7A5"/>
<evidence type="ECO:0000313" key="1">
    <source>
        <dbReference type="EMBL" id="KAJ5067084.1"/>
    </source>
</evidence>
<protein>
    <submittedName>
        <fullName evidence="1">Uncharacterized protein</fullName>
    </submittedName>
</protein>
<name>A0A9Q0L7A5_ANAIG</name>
<comment type="caution">
    <text evidence="1">The sequence shown here is derived from an EMBL/GenBank/DDBJ whole genome shotgun (WGS) entry which is preliminary data.</text>
</comment>
<proteinExistence type="predicted"/>
<organism evidence="1 2">
    <name type="scientific">Anaeramoeba ignava</name>
    <name type="common">Anaerobic marine amoeba</name>
    <dbReference type="NCBI Taxonomy" id="1746090"/>
    <lineage>
        <taxon>Eukaryota</taxon>
        <taxon>Metamonada</taxon>
        <taxon>Anaeramoebidae</taxon>
        <taxon>Anaeramoeba</taxon>
    </lineage>
</organism>
<reference evidence="1" key="1">
    <citation type="submission" date="2022-10" db="EMBL/GenBank/DDBJ databases">
        <title>Novel sulphate-reducing endosymbionts in the free-living metamonad Anaeramoeba.</title>
        <authorList>
            <person name="Jerlstrom-Hultqvist J."/>
            <person name="Cepicka I."/>
            <person name="Gallot-Lavallee L."/>
            <person name="Salas-Leiva D."/>
            <person name="Curtis B.A."/>
            <person name="Zahonova K."/>
            <person name="Pipaliya S."/>
            <person name="Dacks J."/>
            <person name="Roger A.J."/>
        </authorList>
    </citation>
    <scope>NUCLEOTIDE SEQUENCE</scope>
    <source>
        <strain evidence="1">BMAN</strain>
    </source>
</reference>
<keyword evidence="2" id="KW-1185">Reference proteome</keyword>
<dbReference type="EMBL" id="JAPDFW010000135">
    <property type="protein sequence ID" value="KAJ5067084.1"/>
    <property type="molecule type" value="Genomic_DNA"/>
</dbReference>